<dbReference type="OrthoDB" id="362582at2"/>
<name>S5ZJ35_9SPIR</name>
<dbReference type="STRING" id="1291379.TPE_0029"/>
<sequence length="537" mass="62425">MSDFSRKLPIGVQSFKDLREKEFLYVDKTEYVFRLAGVSKVYFLSRPRRFGKSLFLSTLEAYFLGQKELFKGLAIEKLEEAEKEKREIWQEYPILHLDFNIGKYDCIETLNTNFNIFLSELEKKYGANELENNFEKRFEGLIKRAYEKTGKQVVILIDEYDKPLLQTMGVNEELNAEYKAVLKAFYSVLKSSDQYVRFAFLTGVTKFSKVSIFSDLNNLNDISLNPEFSAICGINQEELVKTFRPEIEALAERNELNYEDCIASLKKKYDGYCFSYGTKTMYNPFSLLNVFFSKRFEDYWFATGTPTFLVNELKMADYNIPDLDGNVEMSSAFLSDYRAGVDSVIPVLFQSGYLTIKGYDKEYKMYRLGFPNEEVRYGFLYNLLPEYSNISFTNTSFNVVQFTKDLRAGKVDEFMQRLKSIMASIPYGTEKKDGNESVTLREHNFQVCVYLVFALMGQFVEVETPSSTGRTDCLVKTEKAIYIFEFKLKEDAEEALKQIKEKNYAERYKADNKKIVLIGVSFNAEEKTVKEWISETV</sequence>
<proteinExistence type="predicted"/>
<dbReference type="InterPro" id="IPR012547">
    <property type="entry name" value="PDDEXK_9"/>
</dbReference>
<dbReference type="PANTHER" id="PTHR34825:SF1">
    <property type="entry name" value="AAA-ATPASE-LIKE DOMAIN-CONTAINING PROTEIN"/>
    <property type="match status" value="1"/>
</dbReference>
<organism evidence="2 3">
    <name type="scientific">Treponema pedis str. T A4</name>
    <dbReference type="NCBI Taxonomy" id="1291379"/>
    <lineage>
        <taxon>Bacteria</taxon>
        <taxon>Pseudomonadati</taxon>
        <taxon>Spirochaetota</taxon>
        <taxon>Spirochaetia</taxon>
        <taxon>Spirochaetales</taxon>
        <taxon>Treponemataceae</taxon>
        <taxon>Treponema</taxon>
    </lineage>
</organism>
<dbReference type="EMBL" id="CP004120">
    <property type="protein sequence ID" value="AGT42532.1"/>
    <property type="molecule type" value="Genomic_DNA"/>
</dbReference>
<reference evidence="2 3" key="1">
    <citation type="journal article" date="2013" name="PLoS ONE">
        <title>Genome-Wide Relatedness of Treponema pedis, from Gingiva and Necrotic Skin Lesions of Pigs, with the Human Oral Pathogen Treponema denticola.</title>
        <authorList>
            <person name="Svartstrom O."/>
            <person name="Mushtaq M."/>
            <person name="Pringle M."/>
            <person name="Segerman B."/>
        </authorList>
    </citation>
    <scope>NUCLEOTIDE SEQUENCE [LARGE SCALE GENOMIC DNA]</scope>
    <source>
        <strain evidence="2">T A4</strain>
    </source>
</reference>
<evidence type="ECO:0000313" key="3">
    <source>
        <dbReference type="Proteomes" id="UP000015620"/>
    </source>
</evidence>
<dbReference type="InterPro" id="IPR018631">
    <property type="entry name" value="AAA-ATPase-like_dom"/>
</dbReference>
<dbReference type="SUPFAM" id="SSF52540">
    <property type="entry name" value="P-loop containing nucleoside triphosphate hydrolases"/>
    <property type="match status" value="1"/>
</dbReference>
<accession>S5ZJ35</accession>
<dbReference type="PANTHER" id="PTHR34825">
    <property type="entry name" value="CONSERVED PROTEIN, WITH A WEAK D-GALACTARATE DEHYDRATASE/ALTRONATE HYDROLASE DOMAIN"/>
    <property type="match status" value="1"/>
</dbReference>
<dbReference type="RefSeq" id="WP_020963832.1">
    <property type="nucleotide sequence ID" value="NC_022097.1"/>
</dbReference>
<dbReference type="Pfam" id="PF08011">
    <property type="entry name" value="PDDEXK_9"/>
    <property type="match status" value="1"/>
</dbReference>
<keyword evidence="3" id="KW-1185">Reference proteome</keyword>
<evidence type="ECO:0000259" key="1">
    <source>
        <dbReference type="Pfam" id="PF09820"/>
    </source>
</evidence>
<protein>
    <submittedName>
        <fullName evidence="2">ATPase AAA</fullName>
    </submittedName>
</protein>
<dbReference type="Pfam" id="PF09820">
    <property type="entry name" value="AAA-ATPase_like"/>
    <property type="match status" value="1"/>
</dbReference>
<dbReference type="AlphaFoldDB" id="S5ZJ35"/>
<dbReference type="HOGENOM" id="CLU_021114_0_1_12"/>
<dbReference type="PATRIC" id="fig|1291379.3.peg.27"/>
<dbReference type="KEGG" id="tped:TPE_0029"/>
<dbReference type="InterPro" id="IPR027417">
    <property type="entry name" value="P-loop_NTPase"/>
</dbReference>
<gene>
    <name evidence="2" type="ORF">TPE_0029</name>
</gene>
<dbReference type="GeneID" id="301088788"/>
<evidence type="ECO:0000313" key="2">
    <source>
        <dbReference type="EMBL" id="AGT42532.1"/>
    </source>
</evidence>
<dbReference type="Proteomes" id="UP000015620">
    <property type="component" value="Chromosome"/>
</dbReference>
<feature type="domain" description="AAA-ATPase-like" evidence="1">
    <location>
        <begin position="9"/>
        <end position="213"/>
    </location>
</feature>